<proteinExistence type="predicted"/>
<dbReference type="GO" id="GO:0003700">
    <property type="term" value="F:DNA-binding transcription factor activity"/>
    <property type="evidence" value="ECO:0007669"/>
    <property type="project" value="InterPro"/>
</dbReference>
<reference evidence="3 4" key="1">
    <citation type="submission" date="2016-04" db="EMBL/GenBank/DDBJ databases">
        <title>First whole genome shotgun sequence of the bacterium Enteractinococcus sp. strain UASWS1574.</title>
        <authorList>
            <person name="Crovadore J."/>
            <person name="Chablais R."/>
            <person name="Lefort F."/>
        </authorList>
    </citation>
    <scope>NUCLEOTIDE SEQUENCE [LARGE SCALE GENOMIC DNA]</scope>
    <source>
        <strain evidence="3 4">UASWS1574</strain>
    </source>
</reference>
<dbReference type="Proteomes" id="UP000078292">
    <property type="component" value="Unassembled WGS sequence"/>
</dbReference>
<dbReference type="PANTHER" id="PTHR30204">
    <property type="entry name" value="REDOX-CYCLING DRUG-SENSING TRANSCRIPTIONAL ACTIVATOR SOXR"/>
    <property type="match status" value="1"/>
</dbReference>
<dbReference type="AlphaFoldDB" id="A0A1B7LWC2"/>
<name>A0A1B7LWC2_9MICC</name>
<dbReference type="PANTHER" id="PTHR30204:SF97">
    <property type="entry name" value="MERR FAMILY REGULATORY PROTEIN"/>
    <property type="match status" value="1"/>
</dbReference>
<accession>A0A1B7LWC2</accession>
<dbReference type="PROSITE" id="PS50937">
    <property type="entry name" value="HTH_MERR_2"/>
    <property type="match status" value="1"/>
</dbReference>
<dbReference type="SMART" id="SM00422">
    <property type="entry name" value="HTH_MERR"/>
    <property type="match status" value="1"/>
</dbReference>
<evidence type="ECO:0000313" key="4">
    <source>
        <dbReference type="Proteomes" id="UP000078292"/>
    </source>
</evidence>
<dbReference type="STRING" id="1837282.A6F49_15840"/>
<keyword evidence="4" id="KW-1185">Reference proteome</keyword>
<gene>
    <name evidence="3" type="ORF">A6F49_15840</name>
</gene>
<dbReference type="Pfam" id="PF13411">
    <property type="entry name" value="MerR_1"/>
    <property type="match status" value="1"/>
</dbReference>
<dbReference type="InterPro" id="IPR009061">
    <property type="entry name" value="DNA-bd_dom_put_sf"/>
</dbReference>
<dbReference type="RefSeq" id="WP_052505004.1">
    <property type="nucleotide sequence ID" value="NZ_LXEY01000022.1"/>
</dbReference>
<evidence type="ECO:0000313" key="3">
    <source>
        <dbReference type="EMBL" id="OAV59329.1"/>
    </source>
</evidence>
<dbReference type="EMBL" id="LXEY01000022">
    <property type="protein sequence ID" value="OAV59329.1"/>
    <property type="molecule type" value="Genomic_DNA"/>
</dbReference>
<feature type="domain" description="HTH merR-type" evidence="2">
    <location>
        <begin position="1"/>
        <end position="71"/>
    </location>
</feature>
<dbReference type="GO" id="GO:0003677">
    <property type="term" value="F:DNA binding"/>
    <property type="evidence" value="ECO:0007669"/>
    <property type="project" value="UniProtKB-KW"/>
</dbReference>
<dbReference type="PROSITE" id="PS00552">
    <property type="entry name" value="HTH_MERR_1"/>
    <property type="match status" value="1"/>
</dbReference>
<organism evidence="3 4">
    <name type="scientific">Enteractinococcus helveticum</name>
    <dbReference type="NCBI Taxonomy" id="1837282"/>
    <lineage>
        <taxon>Bacteria</taxon>
        <taxon>Bacillati</taxon>
        <taxon>Actinomycetota</taxon>
        <taxon>Actinomycetes</taxon>
        <taxon>Micrococcales</taxon>
        <taxon>Micrococcaceae</taxon>
    </lineage>
</organism>
<protein>
    <recommendedName>
        <fullName evidence="2">HTH merR-type domain-containing protein</fullName>
    </recommendedName>
</protein>
<evidence type="ECO:0000256" key="1">
    <source>
        <dbReference type="ARBA" id="ARBA00023125"/>
    </source>
</evidence>
<dbReference type="InterPro" id="IPR047057">
    <property type="entry name" value="MerR_fam"/>
</dbReference>
<dbReference type="Gene3D" id="1.10.1660.10">
    <property type="match status" value="1"/>
</dbReference>
<keyword evidence="1" id="KW-0238">DNA-binding</keyword>
<dbReference type="OrthoDB" id="9802039at2"/>
<evidence type="ECO:0000259" key="2">
    <source>
        <dbReference type="PROSITE" id="PS50937"/>
    </source>
</evidence>
<dbReference type="SUPFAM" id="SSF46955">
    <property type="entry name" value="Putative DNA-binding domain"/>
    <property type="match status" value="1"/>
</dbReference>
<dbReference type="InterPro" id="IPR000551">
    <property type="entry name" value="MerR-type_HTH_dom"/>
</dbReference>
<sequence>MMTIGEFSEATGLTIKALRHYDEVDLLTPAEVDPNTGYRHYDTAEVKTAASISILREMGLSLKSVQQYLNDNTVRTHVLEEHRNTVLAERQRQDLLWDEGIMILDEYLKDYEIGQRTAQAMSWVGHVMPTDQPRPDDDAEVLGFQEFLKTLPQYDINVTGHTWTEFRTDQASGASVMCQAVGLTHAVPTVVPHPEYIVTGTLQPRIEKYVRMNPLVAMSPELSAPHPAAVAIFHEAREDDVLGIRQVRVPDSDLNSMELVIDLPIPSTTR</sequence>
<comment type="caution">
    <text evidence="3">The sequence shown here is derived from an EMBL/GenBank/DDBJ whole genome shotgun (WGS) entry which is preliminary data.</text>
</comment>